<dbReference type="EMBL" id="BOOW01000012">
    <property type="protein sequence ID" value="GII91906.1"/>
    <property type="molecule type" value="Genomic_DNA"/>
</dbReference>
<dbReference type="InterPro" id="IPR025459">
    <property type="entry name" value="DUF4279"/>
</dbReference>
<protein>
    <submittedName>
        <fullName evidence="1">Uncharacterized protein</fullName>
    </submittedName>
</protein>
<evidence type="ECO:0000313" key="2">
    <source>
        <dbReference type="Proteomes" id="UP000606172"/>
    </source>
</evidence>
<dbReference type="Pfam" id="PF14106">
    <property type="entry name" value="DUF4279"/>
    <property type="match status" value="1"/>
</dbReference>
<dbReference type="Proteomes" id="UP000606172">
    <property type="component" value="Unassembled WGS sequence"/>
</dbReference>
<comment type="caution">
    <text evidence="1">The sequence shown here is derived from an EMBL/GenBank/DDBJ whole genome shotgun (WGS) entry which is preliminary data.</text>
</comment>
<keyword evidence="2" id="KW-1185">Reference proteome</keyword>
<accession>A0A919V6D9</accession>
<gene>
    <name evidence="1" type="ORF">Ssi02_21370</name>
</gene>
<evidence type="ECO:0000313" key="1">
    <source>
        <dbReference type="EMBL" id="GII91906.1"/>
    </source>
</evidence>
<dbReference type="AlphaFoldDB" id="A0A919V6D9"/>
<sequence length="134" mass="14684">MFRVRLRLVSDNGDPAAVTGATGIPPNRSFRAGETSTRTGKKYRFSQWSKSIGQESETDGIDDAIAEVCSWGLNTARSFREICLSDNWEASLVIIQEIRDADDPHEKGISLTSTAISWLAAAGASLEIDQYLFV</sequence>
<organism evidence="1 2">
    <name type="scientific">Sinosporangium siamense</name>
    <dbReference type="NCBI Taxonomy" id="1367973"/>
    <lineage>
        <taxon>Bacteria</taxon>
        <taxon>Bacillati</taxon>
        <taxon>Actinomycetota</taxon>
        <taxon>Actinomycetes</taxon>
        <taxon>Streptosporangiales</taxon>
        <taxon>Streptosporangiaceae</taxon>
        <taxon>Sinosporangium</taxon>
    </lineage>
</organism>
<dbReference type="RefSeq" id="WP_204024283.1">
    <property type="nucleotide sequence ID" value="NZ_BOOW01000012.1"/>
</dbReference>
<name>A0A919V6D9_9ACTN</name>
<proteinExistence type="predicted"/>
<reference evidence="1" key="1">
    <citation type="submission" date="2021-01" db="EMBL/GenBank/DDBJ databases">
        <title>Whole genome shotgun sequence of Sinosporangium siamense NBRC 109515.</title>
        <authorList>
            <person name="Komaki H."/>
            <person name="Tamura T."/>
        </authorList>
    </citation>
    <scope>NUCLEOTIDE SEQUENCE</scope>
    <source>
        <strain evidence="1">NBRC 109515</strain>
    </source>
</reference>